<evidence type="ECO:0000313" key="3">
    <source>
        <dbReference type="EMBL" id="KAB1157027.1"/>
    </source>
</evidence>
<dbReference type="Gene3D" id="1.25.40.10">
    <property type="entry name" value="Tetratricopeptide repeat domain"/>
    <property type="match status" value="2"/>
</dbReference>
<proteinExistence type="predicted"/>
<dbReference type="PROSITE" id="PS50005">
    <property type="entry name" value="TPR"/>
    <property type="match status" value="2"/>
</dbReference>
<protein>
    <submittedName>
        <fullName evidence="3">Tetratricopeptide repeat protein</fullName>
    </submittedName>
</protein>
<evidence type="ECO:0000256" key="1">
    <source>
        <dbReference type="PROSITE-ProRule" id="PRU00339"/>
    </source>
</evidence>
<dbReference type="SUPFAM" id="SSF48452">
    <property type="entry name" value="TPR-like"/>
    <property type="match status" value="2"/>
</dbReference>
<name>A0A7J5AHD1_9FLAO</name>
<dbReference type="Pfam" id="PF13181">
    <property type="entry name" value="TPR_8"/>
    <property type="match status" value="1"/>
</dbReference>
<organism evidence="3 4">
    <name type="scientific">Flavobacterium luteum</name>
    <dbReference type="NCBI Taxonomy" id="2026654"/>
    <lineage>
        <taxon>Bacteria</taxon>
        <taxon>Pseudomonadati</taxon>
        <taxon>Bacteroidota</taxon>
        <taxon>Flavobacteriia</taxon>
        <taxon>Flavobacteriales</taxon>
        <taxon>Flavobacteriaceae</taxon>
        <taxon>Flavobacterium</taxon>
    </lineage>
</organism>
<keyword evidence="2" id="KW-0732">Signal</keyword>
<keyword evidence="4" id="KW-1185">Reference proteome</keyword>
<feature type="signal peptide" evidence="2">
    <location>
        <begin position="1"/>
        <end position="21"/>
    </location>
</feature>
<dbReference type="PANTHER" id="PTHR12558:SF13">
    <property type="entry name" value="CELL DIVISION CYCLE PROTEIN 27 HOMOLOG"/>
    <property type="match status" value="1"/>
</dbReference>
<feature type="chain" id="PRO_5029679888" evidence="2">
    <location>
        <begin position="22"/>
        <end position="447"/>
    </location>
</feature>
<dbReference type="Proteomes" id="UP000490922">
    <property type="component" value="Unassembled WGS sequence"/>
</dbReference>
<reference evidence="3 4" key="1">
    <citation type="submission" date="2019-09" db="EMBL/GenBank/DDBJ databases">
        <title>Flavobacterium sp. nov., isolated from glacier ice.</title>
        <authorList>
            <person name="Liu Q."/>
        </authorList>
    </citation>
    <scope>NUCLEOTIDE SEQUENCE [LARGE SCALE GENOMIC DNA]</scope>
    <source>
        <strain evidence="3 4">NBRC 112527</strain>
    </source>
</reference>
<sequence>MKKSILLFFFFGMFFPVLLLAQTEPNDIALANDEFQDSFYESLLQKGIENYDKAITALEKCQKLQPNNATIFFEFGKNYLAQKQYVKAYSSFEKATQIDPKNKWFWVGMYDVCYETKDFSQAIIIVTKLIEFKKEYKEDLVSLYMNTQQFDKALNLINELNETVGKSEMRDNYKLQILRESKYQNSEKDNLIAQIKKFPKEESNYIALIYLYSESNQEEKALEIAKKLETEIPTSSWAQVSLFKFHLNNNDGANAVKAMNIVLESKNIDQKIKHRILNEFLIFINNKPQFDTDLEKAIAYFDTDTAVKVALEIGKFYHNKKDWDKAIKYYEKHLNTNSEDFATQILLFEVYTQKMQFDILAKKAEDLIEIFPLQPQFYYFAGLANNQLQKFKKASSLLEMGLDYLVNDKALQINFYIQLGEAYSGLGDVVKKESYFSKAEKILKEKN</sequence>
<dbReference type="InterPro" id="IPR019734">
    <property type="entry name" value="TPR_rpt"/>
</dbReference>
<dbReference type="EMBL" id="WAEM01000002">
    <property type="protein sequence ID" value="KAB1157027.1"/>
    <property type="molecule type" value="Genomic_DNA"/>
</dbReference>
<evidence type="ECO:0000256" key="2">
    <source>
        <dbReference type="SAM" id="SignalP"/>
    </source>
</evidence>
<dbReference type="Pfam" id="PF13176">
    <property type="entry name" value="TPR_7"/>
    <property type="match status" value="1"/>
</dbReference>
<dbReference type="OrthoDB" id="1465784at2"/>
<gene>
    <name evidence="3" type="ORF">F6464_06695</name>
</gene>
<dbReference type="AlphaFoldDB" id="A0A7J5AHD1"/>
<keyword evidence="1" id="KW-0802">TPR repeat</keyword>
<dbReference type="InterPro" id="IPR011990">
    <property type="entry name" value="TPR-like_helical_dom_sf"/>
</dbReference>
<dbReference type="RefSeq" id="WP_151107021.1">
    <property type="nucleotide sequence ID" value="NZ_WAEM01000002.1"/>
</dbReference>
<dbReference type="SMART" id="SM00028">
    <property type="entry name" value="TPR"/>
    <property type="match status" value="5"/>
</dbReference>
<comment type="caution">
    <text evidence="3">The sequence shown here is derived from an EMBL/GenBank/DDBJ whole genome shotgun (WGS) entry which is preliminary data.</text>
</comment>
<dbReference type="Pfam" id="PF14559">
    <property type="entry name" value="TPR_19"/>
    <property type="match status" value="1"/>
</dbReference>
<dbReference type="PANTHER" id="PTHR12558">
    <property type="entry name" value="CELL DIVISION CYCLE 16,23,27"/>
    <property type="match status" value="1"/>
</dbReference>
<evidence type="ECO:0000313" key="4">
    <source>
        <dbReference type="Proteomes" id="UP000490922"/>
    </source>
</evidence>
<feature type="repeat" description="TPR" evidence="1">
    <location>
        <begin position="69"/>
        <end position="102"/>
    </location>
</feature>
<accession>A0A7J5AHD1</accession>
<feature type="repeat" description="TPR" evidence="1">
    <location>
        <begin position="307"/>
        <end position="340"/>
    </location>
</feature>